<feature type="transmembrane region" description="Helical" evidence="6">
    <location>
        <begin position="32"/>
        <end position="58"/>
    </location>
</feature>
<keyword evidence="3 6" id="KW-1133">Transmembrane helix</keyword>
<sequence>MSNPFSPPEPQQIDNDVPDHYSPNQDDRNLALIAHLSGCVGIVLGGLVGFVGPLILYLMYKDKSPFVESQAKEALNFQITLLILGAICVAITLLSCGTLFPIVFAPLILQIVFGVIAALSVRDGNAYEYPYNIRLFQ</sequence>
<dbReference type="AlphaFoldDB" id="A0A5C5ZA62"/>
<feature type="compositionally biased region" description="Pro residues" evidence="5">
    <location>
        <begin position="1"/>
        <end position="10"/>
    </location>
</feature>
<evidence type="ECO:0000256" key="2">
    <source>
        <dbReference type="ARBA" id="ARBA00022692"/>
    </source>
</evidence>
<proteinExistence type="predicted"/>
<evidence type="ECO:0000256" key="4">
    <source>
        <dbReference type="ARBA" id="ARBA00023136"/>
    </source>
</evidence>
<feature type="region of interest" description="Disordered" evidence="5">
    <location>
        <begin position="1"/>
        <end position="20"/>
    </location>
</feature>
<dbReference type="EMBL" id="SJPJ01000001">
    <property type="protein sequence ID" value="TWT83413.1"/>
    <property type="molecule type" value="Genomic_DNA"/>
</dbReference>
<name>A0A5C5ZA62_9BACT</name>
<evidence type="ECO:0000256" key="6">
    <source>
        <dbReference type="SAM" id="Phobius"/>
    </source>
</evidence>
<comment type="subcellular location">
    <subcellularLocation>
        <location evidence="1">Membrane</location>
        <topology evidence="1">Multi-pass membrane protein</topology>
    </subcellularLocation>
</comment>
<feature type="transmembrane region" description="Helical" evidence="6">
    <location>
        <begin position="100"/>
        <end position="121"/>
    </location>
</feature>
<organism evidence="7 8">
    <name type="scientific">Novipirellula herctigrandis</name>
    <dbReference type="NCBI Taxonomy" id="2527986"/>
    <lineage>
        <taxon>Bacteria</taxon>
        <taxon>Pseudomonadati</taxon>
        <taxon>Planctomycetota</taxon>
        <taxon>Planctomycetia</taxon>
        <taxon>Pirellulales</taxon>
        <taxon>Pirellulaceae</taxon>
        <taxon>Novipirellula</taxon>
    </lineage>
</organism>
<accession>A0A5C5ZA62</accession>
<evidence type="ECO:0008006" key="9">
    <source>
        <dbReference type="Google" id="ProtNLM"/>
    </source>
</evidence>
<evidence type="ECO:0000256" key="5">
    <source>
        <dbReference type="SAM" id="MobiDB-lite"/>
    </source>
</evidence>
<dbReference type="RefSeq" id="WP_146400564.1">
    <property type="nucleotide sequence ID" value="NZ_SJPJ01000001.1"/>
</dbReference>
<reference evidence="7 8" key="1">
    <citation type="submission" date="2019-02" db="EMBL/GenBank/DDBJ databases">
        <title>Deep-cultivation of Planctomycetes and their phenomic and genomic characterization uncovers novel biology.</title>
        <authorList>
            <person name="Wiegand S."/>
            <person name="Jogler M."/>
            <person name="Boedeker C."/>
            <person name="Pinto D."/>
            <person name="Vollmers J."/>
            <person name="Rivas-Marin E."/>
            <person name="Kohn T."/>
            <person name="Peeters S.H."/>
            <person name="Heuer A."/>
            <person name="Rast P."/>
            <person name="Oberbeckmann S."/>
            <person name="Bunk B."/>
            <person name="Jeske O."/>
            <person name="Meyerdierks A."/>
            <person name="Storesund J.E."/>
            <person name="Kallscheuer N."/>
            <person name="Luecker S."/>
            <person name="Lage O.M."/>
            <person name="Pohl T."/>
            <person name="Merkel B.J."/>
            <person name="Hornburger P."/>
            <person name="Mueller R.-W."/>
            <person name="Bruemmer F."/>
            <person name="Labrenz M."/>
            <person name="Spormann A.M."/>
            <person name="Op Den Camp H."/>
            <person name="Overmann J."/>
            <person name="Amann R."/>
            <person name="Jetten M.S.M."/>
            <person name="Mascher T."/>
            <person name="Medema M.H."/>
            <person name="Devos D.P."/>
            <person name="Kaster A.-K."/>
            <person name="Ovreas L."/>
            <person name="Rohde M."/>
            <person name="Galperin M.Y."/>
            <person name="Jogler C."/>
        </authorList>
    </citation>
    <scope>NUCLEOTIDE SEQUENCE [LARGE SCALE GENOMIC DNA]</scope>
    <source>
        <strain evidence="7 8">CA13</strain>
    </source>
</reference>
<evidence type="ECO:0000256" key="3">
    <source>
        <dbReference type="ARBA" id="ARBA00022989"/>
    </source>
</evidence>
<keyword evidence="4 6" id="KW-0472">Membrane</keyword>
<keyword evidence="2 6" id="KW-0812">Transmembrane</keyword>
<protein>
    <recommendedName>
        <fullName evidence="9">Chloroplast import component protein (Tic20)</fullName>
    </recommendedName>
</protein>
<evidence type="ECO:0000313" key="8">
    <source>
        <dbReference type="Proteomes" id="UP000315010"/>
    </source>
</evidence>
<dbReference type="InterPro" id="IPR019109">
    <property type="entry name" value="MamF_MmsF"/>
</dbReference>
<comment type="caution">
    <text evidence="7">The sequence shown here is derived from an EMBL/GenBank/DDBJ whole genome shotgun (WGS) entry which is preliminary data.</text>
</comment>
<evidence type="ECO:0000256" key="1">
    <source>
        <dbReference type="ARBA" id="ARBA00004141"/>
    </source>
</evidence>
<feature type="transmembrane region" description="Helical" evidence="6">
    <location>
        <begin position="74"/>
        <end position="94"/>
    </location>
</feature>
<keyword evidence="8" id="KW-1185">Reference proteome</keyword>
<gene>
    <name evidence="7" type="ORF">CA13_48780</name>
</gene>
<dbReference type="OrthoDB" id="9808930at2"/>
<evidence type="ECO:0000313" key="7">
    <source>
        <dbReference type="EMBL" id="TWT83413.1"/>
    </source>
</evidence>
<dbReference type="Proteomes" id="UP000315010">
    <property type="component" value="Unassembled WGS sequence"/>
</dbReference>
<dbReference type="Pfam" id="PF09685">
    <property type="entry name" value="MamF_MmsF"/>
    <property type="match status" value="1"/>
</dbReference>